<reference evidence="9" key="1">
    <citation type="submission" date="2018-07" db="EMBL/GenBank/DDBJ databases">
        <authorList>
            <person name="Liu B.-T."/>
            <person name="Du Z."/>
        </authorList>
    </citation>
    <scope>NUCLEOTIDE SEQUENCE [LARGE SCALE GENOMIC DNA]</scope>
    <source>
        <strain evidence="9">XYN52</strain>
    </source>
</reference>
<gene>
    <name evidence="8" type="ORF">DVH29_12255</name>
</gene>
<evidence type="ECO:0000313" key="9">
    <source>
        <dbReference type="Proteomes" id="UP000253759"/>
    </source>
</evidence>
<evidence type="ECO:0000256" key="5">
    <source>
        <dbReference type="ARBA" id="ARBA00023004"/>
    </source>
</evidence>
<organism evidence="8 9">
    <name type="scientific">Pelagibacterium lacus</name>
    <dbReference type="NCBI Taxonomy" id="2282655"/>
    <lineage>
        <taxon>Bacteria</taxon>
        <taxon>Pseudomonadati</taxon>
        <taxon>Pseudomonadota</taxon>
        <taxon>Alphaproteobacteria</taxon>
        <taxon>Hyphomicrobiales</taxon>
        <taxon>Devosiaceae</taxon>
        <taxon>Pelagibacterium</taxon>
    </lineage>
</organism>
<dbReference type="RefSeq" id="WP_114646472.1">
    <property type="nucleotide sequence ID" value="NZ_QQNH01000019.1"/>
</dbReference>
<accession>A0A369W178</accession>
<keyword evidence="6" id="KW-0411">Iron-sulfur</keyword>
<dbReference type="InterPro" id="IPR045854">
    <property type="entry name" value="NO2/SO3_Rdtase_4Fe4S_sf"/>
</dbReference>
<dbReference type="EMBL" id="QQNH01000019">
    <property type="protein sequence ID" value="RDE08288.1"/>
    <property type="molecule type" value="Genomic_DNA"/>
</dbReference>
<name>A0A369W178_9HYPH</name>
<dbReference type="AlphaFoldDB" id="A0A369W178"/>
<feature type="domain" description="Nitrite/Sulfite reductase ferredoxin-like" evidence="7">
    <location>
        <begin position="38"/>
        <end position="86"/>
    </location>
</feature>
<evidence type="ECO:0000256" key="6">
    <source>
        <dbReference type="ARBA" id="ARBA00023014"/>
    </source>
</evidence>
<keyword evidence="3" id="KW-0479">Metal-binding</keyword>
<dbReference type="GO" id="GO:0016491">
    <property type="term" value="F:oxidoreductase activity"/>
    <property type="evidence" value="ECO:0007669"/>
    <property type="project" value="UniProtKB-KW"/>
</dbReference>
<dbReference type="InterPro" id="IPR005117">
    <property type="entry name" value="NiRdtase/SiRdtase_haem-b_fer"/>
</dbReference>
<comment type="caution">
    <text evidence="8">The sequence shown here is derived from an EMBL/GenBank/DDBJ whole genome shotgun (WGS) entry which is preliminary data.</text>
</comment>
<keyword evidence="2" id="KW-0349">Heme</keyword>
<dbReference type="Proteomes" id="UP000253759">
    <property type="component" value="Unassembled WGS sequence"/>
</dbReference>
<evidence type="ECO:0000313" key="8">
    <source>
        <dbReference type="EMBL" id="RDE08288.1"/>
    </source>
</evidence>
<dbReference type="PANTHER" id="PTHR32439">
    <property type="entry name" value="FERREDOXIN--NITRITE REDUCTASE, CHLOROPLASTIC"/>
    <property type="match status" value="1"/>
</dbReference>
<dbReference type="GO" id="GO:0046872">
    <property type="term" value="F:metal ion binding"/>
    <property type="evidence" value="ECO:0007669"/>
    <property type="project" value="UniProtKB-KW"/>
</dbReference>
<evidence type="ECO:0000259" key="7">
    <source>
        <dbReference type="Pfam" id="PF03460"/>
    </source>
</evidence>
<keyword evidence="4" id="KW-0560">Oxidoreductase</keyword>
<dbReference type="InterPro" id="IPR051329">
    <property type="entry name" value="NIR_SIR_4Fe-4S"/>
</dbReference>
<keyword evidence="5" id="KW-0408">Iron</keyword>
<dbReference type="SUPFAM" id="SSF55124">
    <property type="entry name" value="Nitrite/Sulfite reductase N-terminal domain-like"/>
    <property type="match status" value="2"/>
</dbReference>
<keyword evidence="9" id="KW-1185">Reference proteome</keyword>
<evidence type="ECO:0000256" key="3">
    <source>
        <dbReference type="ARBA" id="ARBA00022723"/>
    </source>
</evidence>
<dbReference type="Pfam" id="PF03460">
    <property type="entry name" value="NIR_SIR_ferr"/>
    <property type="match status" value="1"/>
</dbReference>
<evidence type="ECO:0000256" key="2">
    <source>
        <dbReference type="ARBA" id="ARBA00022617"/>
    </source>
</evidence>
<dbReference type="PANTHER" id="PTHR32439:SF9">
    <property type="entry name" value="BLR3264 PROTEIN"/>
    <property type="match status" value="1"/>
</dbReference>
<protein>
    <recommendedName>
        <fullName evidence="7">Nitrite/Sulfite reductase ferredoxin-like domain-containing protein</fullName>
    </recommendedName>
</protein>
<dbReference type="InterPro" id="IPR036136">
    <property type="entry name" value="Nit/Sulf_reduc_fer-like_dom_sf"/>
</dbReference>
<dbReference type="GO" id="GO:0051539">
    <property type="term" value="F:4 iron, 4 sulfur cluster binding"/>
    <property type="evidence" value="ECO:0007669"/>
    <property type="project" value="UniProtKB-KW"/>
</dbReference>
<evidence type="ECO:0000256" key="1">
    <source>
        <dbReference type="ARBA" id="ARBA00022485"/>
    </source>
</evidence>
<dbReference type="SUPFAM" id="SSF56014">
    <property type="entry name" value="Nitrite and sulphite reductase 4Fe-4S domain-like"/>
    <property type="match status" value="1"/>
</dbReference>
<sequence>MNAHPFSPPLPRGACPTLETPMAVADGLLARFRPVEGLSPRQARALGTAAEVHGNGLIEVTARGNLQVRGLTPESAAGFRADLAAAGIAAQPAPAIEISPLAGDDPKERTDPRPLAHALRTVCNAALDGAPLSPKLSIVLITGGQVLLDGLKADIRLVAHQDRWGLELGGTMLGALPERAVPAAVATILALLQKHGPRARATDLAPGEVVHILGGLAPLAHADIRPPNAMPGPLSLTSGSPALRIGLPFGQVRGRHLEELAQIMEAYGIAEARPAPDRTLILLGFSAGALRDLAPALAARGWWTRPEAAGTGLSICSGAERGPDGIIQSAELAQALCAAAPGLIDGSFHIHVATCDKGCPHAGRPGVVLDGQRLRLYRDATRKPFATLDPGAMEASIRSLARRIRDHRQPGESTLSVLGRLGE</sequence>
<evidence type="ECO:0000256" key="4">
    <source>
        <dbReference type="ARBA" id="ARBA00023002"/>
    </source>
</evidence>
<keyword evidence="1" id="KW-0004">4Fe-4S</keyword>
<proteinExistence type="predicted"/>
<dbReference type="OrthoDB" id="7459360at2"/>
<dbReference type="Gene3D" id="3.90.480.10">
    <property type="entry name" value="Sulfite Reductase Hemoprotein,Domain 2"/>
    <property type="match status" value="1"/>
</dbReference>
<dbReference type="Gene3D" id="3.30.413.10">
    <property type="entry name" value="Sulfite Reductase Hemoprotein, domain 1"/>
    <property type="match status" value="1"/>
</dbReference>